<sequence length="264" mass="28789">MVQYYDSISDNLRDWALDQQVFFTASAPLVGKHINISPKGLPASTFTIFDANHAAYIDATGSGSETISHLYENRRITIMFCSFALSPRIMRFFCTGSVVEWDSAAFEPLLERMGKARVEGARAVILLDVWKVQTSCGFGVPLLTITPSTSPPSPPLSPSLSPSPTPTSQPVLKDRDTLGHWASKMVAKDAMMGYQAQWNADSLDGLTGLRAARRTRGERMWVTGLRARGRRVLGQGEALGWGFVLGVAAVVVWLWILGAVTGGR</sequence>
<feature type="compositionally biased region" description="Pro residues" evidence="1">
    <location>
        <begin position="149"/>
        <end position="167"/>
    </location>
</feature>
<dbReference type="Proteomes" id="UP000664521">
    <property type="component" value="Unassembled WGS sequence"/>
</dbReference>
<protein>
    <recommendedName>
        <fullName evidence="3">Pyridoxamine 5'-phosphate oxidase N-terminal domain-containing protein</fullName>
    </recommendedName>
</protein>
<dbReference type="OrthoDB" id="539398at2759"/>
<dbReference type="SUPFAM" id="SSF50475">
    <property type="entry name" value="FMN-binding split barrel"/>
    <property type="match status" value="1"/>
</dbReference>
<evidence type="ECO:0000256" key="2">
    <source>
        <dbReference type="SAM" id="Phobius"/>
    </source>
</evidence>
<evidence type="ECO:0000313" key="5">
    <source>
        <dbReference type="Proteomes" id="UP000664521"/>
    </source>
</evidence>
<keyword evidence="2" id="KW-1133">Transmembrane helix</keyword>
<dbReference type="Gene3D" id="2.30.110.10">
    <property type="entry name" value="Electron Transport, Fmn-binding Protein, Chain A"/>
    <property type="match status" value="1"/>
</dbReference>
<dbReference type="InterPro" id="IPR011576">
    <property type="entry name" value="Pyridox_Oxase_N"/>
</dbReference>
<dbReference type="PANTHER" id="PTHR39336:SF1">
    <property type="entry name" value="PYRIDOXAMINE PHOSPHATE OXIDASE FAMILY PROTEIN (AFU_ORTHOLOGUE AFUA_6G11440)"/>
    <property type="match status" value="1"/>
</dbReference>
<reference evidence="4" key="1">
    <citation type="submission" date="2021-03" db="EMBL/GenBank/DDBJ databases">
        <authorList>
            <person name="Tagirdzhanova G."/>
        </authorList>
    </citation>
    <scope>NUCLEOTIDE SEQUENCE</scope>
</reference>
<feature type="transmembrane region" description="Helical" evidence="2">
    <location>
        <begin position="238"/>
        <end position="256"/>
    </location>
</feature>
<keyword evidence="2" id="KW-0472">Membrane</keyword>
<dbReference type="AlphaFoldDB" id="A0A8H3IM17"/>
<feature type="region of interest" description="Disordered" evidence="1">
    <location>
        <begin position="149"/>
        <end position="173"/>
    </location>
</feature>
<accession>A0A8H3IM17</accession>
<dbReference type="InterPro" id="IPR012349">
    <property type="entry name" value="Split_barrel_FMN-bd"/>
</dbReference>
<dbReference type="Pfam" id="PF01243">
    <property type="entry name" value="PNPOx_N"/>
    <property type="match status" value="1"/>
</dbReference>
<dbReference type="PANTHER" id="PTHR39336">
    <property type="entry name" value="PYRIDOXAMINE PHOSPHATE OXIDASE FAMILY PROTEIN (AFU_ORTHOLOGUE AFUA_6G11440)"/>
    <property type="match status" value="1"/>
</dbReference>
<keyword evidence="5" id="KW-1185">Reference proteome</keyword>
<dbReference type="EMBL" id="CAJPDS010000065">
    <property type="protein sequence ID" value="CAF9932962.1"/>
    <property type="molecule type" value="Genomic_DNA"/>
</dbReference>
<organism evidence="4 5">
    <name type="scientific">Heterodermia speciosa</name>
    <dbReference type="NCBI Taxonomy" id="116794"/>
    <lineage>
        <taxon>Eukaryota</taxon>
        <taxon>Fungi</taxon>
        <taxon>Dikarya</taxon>
        <taxon>Ascomycota</taxon>
        <taxon>Pezizomycotina</taxon>
        <taxon>Lecanoromycetes</taxon>
        <taxon>OSLEUM clade</taxon>
        <taxon>Lecanoromycetidae</taxon>
        <taxon>Caliciales</taxon>
        <taxon>Physciaceae</taxon>
        <taxon>Heterodermia</taxon>
    </lineage>
</organism>
<keyword evidence="2" id="KW-0812">Transmembrane</keyword>
<evidence type="ECO:0000259" key="3">
    <source>
        <dbReference type="Pfam" id="PF01243"/>
    </source>
</evidence>
<gene>
    <name evidence="4" type="ORF">HETSPECPRED_008502</name>
</gene>
<proteinExistence type="predicted"/>
<evidence type="ECO:0000313" key="4">
    <source>
        <dbReference type="EMBL" id="CAF9932962.1"/>
    </source>
</evidence>
<feature type="domain" description="Pyridoxamine 5'-phosphate oxidase N-terminal" evidence="3">
    <location>
        <begin position="12"/>
        <end position="136"/>
    </location>
</feature>
<comment type="caution">
    <text evidence="4">The sequence shown here is derived from an EMBL/GenBank/DDBJ whole genome shotgun (WGS) entry which is preliminary data.</text>
</comment>
<name>A0A8H3IM17_9LECA</name>
<evidence type="ECO:0000256" key="1">
    <source>
        <dbReference type="SAM" id="MobiDB-lite"/>
    </source>
</evidence>